<organism evidence="3 4">
    <name type="scientific">Portunus trituberculatus</name>
    <name type="common">Swimming crab</name>
    <name type="synonym">Neptunus trituberculatus</name>
    <dbReference type="NCBI Taxonomy" id="210409"/>
    <lineage>
        <taxon>Eukaryota</taxon>
        <taxon>Metazoa</taxon>
        <taxon>Ecdysozoa</taxon>
        <taxon>Arthropoda</taxon>
        <taxon>Crustacea</taxon>
        <taxon>Multicrustacea</taxon>
        <taxon>Malacostraca</taxon>
        <taxon>Eumalacostraca</taxon>
        <taxon>Eucarida</taxon>
        <taxon>Decapoda</taxon>
        <taxon>Pleocyemata</taxon>
        <taxon>Brachyura</taxon>
        <taxon>Eubrachyura</taxon>
        <taxon>Portunoidea</taxon>
        <taxon>Portunidae</taxon>
        <taxon>Portuninae</taxon>
        <taxon>Portunus</taxon>
    </lineage>
</organism>
<evidence type="ECO:0008006" key="5">
    <source>
        <dbReference type="Google" id="ProtNLM"/>
    </source>
</evidence>
<protein>
    <recommendedName>
        <fullName evidence="5">Secreted protein</fullName>
    </recommendedName>
</protein>
<evidence type="ECO:0000313" key="4">
    <source>
        <dbReference type="Proteomes" id="UP000324222"/>
    </source>
</evidence>
<feature type="compositionally biased region" description="Basic residues" evidence="1">
    <location>
        <begin position="60"/>
        <end position="69"/>
    </location>
</feature>
<gene>
    <name evidence="3" type="ORF">E2C01_095975</name>
</gene>
<dbReference type="EMBL" id="VSRR010123209">
    <property type="protein sequence ID" value="MPD00500.1"/>
    <property type="molecule type" value="Genomic_DNA"/>
</dbReference>
<keyword evidence="2" id="KW-0732">Signal</keyword>
<proteinExistence type="predicted"/>
<feature type="chain" id="PRO_5023072509" description="Secreted protein" evidence="2">
    <location>
        <begin position="21"/>
        <end position="69"/>
    </location>
</feature>
<dbReference type="Proteomes" id="UP000324222">
    <property type="component" value="Unassembled WGS sequence"/>
</dbReference>
<evidence type="ECO:0000313" key="3">
    <source>
        <dbReference type="EMBL" id="MPD00500.1"/>
    </source>
</evidence>
<name>A0A5B7K0G9_PORTR</name>
<feature type="region of interest" description="Disordered" evidence="1">
    <location>
        <begin position="35"/>
        <end position="69"/>
    </location>
</feature>
<accession>A0A5B7K0G9</accession>
<comment type="caution">
    <text evidence="3">The sequence shown here is derived from an EMBL/GenBank/DDBJ whole genome shotgun (WGS) entry which is preliminary data.</text>
</comment>
<evidence type="ECO:0000256" key="2">
    <source>
        <dbReference type="SAM" id="SignalP"/>
    </source>
</evidence>
<feature type="signal peptide" evidence="2">
    <location>
        <begin position="1"/>
        <end position="20"/>
    </location>
</feature>
<reference evidence="3 4" key="1">
    <citation type="submission" date="2019-05" db="EMBL/GenBank/DDBJ databases">
        <title>Another draft genome of Portunus trituberculatus and its Hox gene families provides insights of decapod evolution.</title>
        <authorList>
            <person name="Jeong J.-H."/>
            <person name="Song I."/>
            <person name="Kim S."/>
            <person name="Choi T."/>
            <person name="Kim D."/>
            <person name="Ryu S."/>
            <person name="Kim W."/>
        </authorList>
    </citation>
    <scope>NUCLEOTIDE SEQUENCE [LARGE SCALE GENOMIC DNA]</scope>
    <source>
        <tissue evidence="3">Muscle</tissue>
    </source>
</reference>
<sequence>MVILFVAAMVMLVVVECGRGSPADHGAAHHFLASPGLHCQQNPNSRRPKREPSTSIPSCCRRRARHSVE</sequence>
<dbReference type="AlphaFoldDB" id="A0A5B7K0G9"/>
<keyword evidence="4" id="KW-1185">Reference proteome</keyword>
<evidence type="ECO:0000256" key="1">
    <source>
        <dbReference type="SAM" id="MobiDB-lite"/>
    </source>
</evidence>